<dbReference type="InterPro" id="IPR036291">
    <property type="entry name" value="NAD(P)-bd_dom_sf"/>
</dbReference>
<keyword evidence="2" id="KW-0560">Oxidoreductase</keyword>
<dbReference type="AlphaFoldDB" id="A0A9W6SX66"/>
<feature type="domain" description="Enoyl reductase (ER)" evidence="5">
    <location>
        <begin position="19"/>
        <end position="332"/>
    </location>
</feature>
<dbReference type="InterPro" id="IPR013149">
    <property type="entry name" value="ADH-like_C"/>
</dbReference>
<gene>
    <name evidence="6" type="ORF">Cboi02_000138600</name>
</gene>
<dbReference type="Proteomes" id="UP001165120">
    <property type="component" value="Unassembled WGS sequence"/>
</dbReference>
<dbReference type="EMBL" id="BSXN01000322">
    <property type="protein sequence ID" value="GME68081.1"/>
    <property type="molecule type" value="Genomic_DNA"/>
</dbReference>
<evidence type="ECO:0000256" key="3">
    <source>
        <dbReference type="ARBA" id="ARBA00043088"/>
    </source>
</evidence>
<dbReference type="GO" id="GO:0005829">
    <property type="term" value="C:cytosol"/>
    <property type="evidence" value="ECO:0007669"/>
    <property type="project" value="TreeGrafter"/>
</dbReference>
<comment type="caution">
    <text evidence="6">The sequence shown here is derived from an EMBL/GenBank/DDBJ whole genome shotgun (WGS) entry which is preliminary data.</text>
</comment>
<evidence type="ECO:0000256" key="1">
    <source>
        <dbReference type="ARBA" id="ARBA00022857"/>
    </source>
</evidence>
<keyword evidence="7" id="KW-1185">Reference proteome</keyword>
<evidence type="ECO:0000313" key="6">
    <source>
        <dbReference type="EMBL" id="GME68081.1"/>
    </source>
</evidence>
<sequence length="336" mass="36802">MSSFEIPKTQTVTLFRKNGGLEVIEVDDNYPVPTINDDEILIKNKYSGVNYIESYFRIGLYPATLPYVMGREASGVIVAAGSNVKNFKVGDKIAYMSPGSFSQYTKIVPGVAVFKLPENSTEEDFQNFAAILLQGLTALTFIEEAYKVKKDDFILVHAAAGGVGLLLTQLISGRGAHVIATASSDEKLQLAKDAGAEYLINSKTEDILAKVLEITDNKGVQASFDSVGKDTYEISLNSLARKGTFVSFGNASGAVPPFPIARLAAKNLKVLRPSVINYVTTKEEWDYYTTELIRLVKSDALKINIYKIYPLKDYKLAAADIESRKTSGKLLLQIPN</sequence>
<dbReference type="GO" id="GO:0008270">
    <property type="term" value="F:zinc ion binding"/>
    <property type="evidence" value="ECO:0007669"/>
    <property type="project" value="InterPro"/>
</dbReference>
<dbReference type="FunFam" id="3.40.50.720:FF:000053">
    <property type="entry name" value="Quinone oxidoreductase 1"/>
    <property type="match status" value="1"/>
</dbReference>
<dbReference type="CDD" id="cd05286">
    <property type="entry name" value="QOR2"/>
    <property type="match status" value="1"/>
</dbReference>
<dbReference type="Pfam" id="PF00107">
    <property type="entry name" value="ADH_zinc_N"/>
    <property type="match status" value="1"/>
</dbReference>
<proteinExistence type="predicted"/>
<keyword evidence="1" id="KW-0521">NADP</keyword>
<dbReference type="InterPro" id="IPR013154">
    <property type="entry name" value="ADH-like_N"/>
</dbReference>
<evidence type="ECO:0000259" key="5">
    <source>
        <dbReference type="SMART" id="SM00829"/>
    </source>
</evidence>
<evidence type="ECO:0000256" key="4">
    <source>
        <dbReference type="ARBA" id="ARBA00070796"/>
    </source>
</evidence>
<name>A0A9W6SX66_CANBO</name>
<dbReference type="PANTHER" id="PTHR48106">
    <property type="entry name" value="QUINONE OXIDOREDUCTASE PIG3-RELATED"/>
    <property type="match status" value="1"/>
</dbReference>
<dbReference type="Gene3D" id="3.40.50.720">
    <property type="entry name" value="NAD(P)-binding Rossmann-like Domain"/>
    <property type="match status" value="1"/>
</dbReference>
<organism evidence="6 7">
    <name type="scientific">Candida boidinii</name>
    <name type="common">Yeast</name>
    <dbReference type="NCBI Taxonomy" id="5477"/>
    <lineage>
        <taxon>Eukaryota</taxon>
        <taxon>Fungi</taxon>
        <taxon>Dikarya</taxon>
        <taxon>Ascomycota</taxon>
        <taxon>Saccharomycotina</taxon>
        <taxon>Pichiomycetes</taxon>
        <taxon>Pichiales</taxon>
        <taxon>Pichiaceae</taxon>
        <taxon>Ogataea</taxon>
        <taxon>Ogataea/Candida clade</taxon>
    </lineage>
</organism>
<dbReference type="SMART" id="SM00829">
    <property type="entry name" value="PKS_ER"/>
    <property type="match status" value="1"/>
</dbReference>
<dbReference type="GO" id="GO:0070402">
    <property type="term" value="F:NADPH binding"/>
    <property type="evidence" value="ECO:0007669"/>
    <property type="project" value="TreeGrafter"/>
</dbReference>
<dbReference type="InterPro" id="IPR020843">
    <property type="entry name" value="ER"/>
</dbReference>
<dbReference type="Gene3D" id="3.90.180.10">
    <property type="entry name" value="Medium-chain alcohol dehydrogenases, catalytic domain"/>
    <property type="match status" value="1"/>
</dbReference>
<reference evidence="6" key="1">
    <citation type="submission" date="2023-04" db="EMBL/GenBank/DDBJ databases">
        <title>Candida boidinii NBRC 10035.</title>
        <authorList>
            <person name="Ichikawa N."/>
            <person name="Sato H."/>
            <person name="Tonouchi N."/>
        </authorList>
    </citation>
    <scope>NUCLEOTIDE SEQUENCE</scope>
    <source>
        <strain evidence="6">NBRC 10035</strain>
    </source>
</reference>
<dbReference type="InterPro" id="IPR047618">
    <property type="entry name" value="QOR-like"/>
</dbReference>
<dbReference type="InterPro" id="IPR002364">
    <property type="entry name" value="Quin_OxRdtase/zeta-crystal_CS"/>
</dbReference>
<dbReference type="PROSITE" id="PS01162">
    <property type="entry name" value="QOR_ZETA_CRYSTAL"/>
    <property type="match status" value="1"/>
</dbReference>
<dbReference type="GO" id="GO:0035925">
    <property type="term" value="F:mRNA 3'-UTR AU-rich region binding"/>
    <property type="evidence" value="ECO:0007669"/>
    <property type="project" value="TreeGrafter"/>
</dbReference>
<protein>
    <recommendedName>
        <fullName evidence="4">Probable quinone oxidoreductase</fullName>
    </recommendedName>
    <alternativeName>
        <fullName evidence="3">NADPH:quinone reductase</fullName>
    </alternativeName>
</protein>
<dbReference type="SUPFAM" id="SSF50129">
    <property type="entry name" value="GroES-like"/>
    <property type="match status" value="1"/>
</dbReference>
<evidence type="ECO:0000256" key="2">
    <source>
        <dbReference type="ARBA" id="ARBA00023002"/>
    </source>
</evidence>
<dbReference type="InterPro" id="IPR011032">
    <property type="entry name" value="GroES-like_sf"/>
</dbReference>
<dbReference type="PANTHER" id="PTHR48106:SF13">
    <property type="entry name" value="QUINONE OXIDOREDUCTASE-RELATED"/>
    <property type="match status" value="1"/>
</dbReference>
<dbReference type="Pfam" id="PF08240">
    <property type="entry name" value="ADH_N"/>
    <property type="match status" value="1"/>
</dbReference>
<dbReference type="GO" id="GO:0003960">
    <property type="term" value="F:quinone reductase (NADPH) activity"/>
    <property type="evidence" value="ECO:0007669"/>
    <property type="project" value="InterPro"/>
</dbReference>
<accession>A0A9W6SX66</accession>
<evidence type="ECO:0000313" key="7">
    <source>
        <dbReference type="Proteomes" id="UP001165120"/>
    </source>
</evidence>
<dbReference type="SUPFAM" id="SSF51735">
    <property type="entry name" value="NAD(P)-binding Rossmann-fold domains"/>
    <property type="match status" value="1"/>
</dbReference>